<comment type="caution">
    <text evidence="1">The sequence shown here is derived from an EMBL/GenBank/DDBJ whole genome shotgun (WGS) entry which is preliminary data.</text>
</comment>
<keyword evidence="2" id="KW-1185">Reference proteome</keyword>
<evidence type="ECO:0000313" key="2">
    <source>
        <dbReference type="Proteomes" id="UP001196413"/>
    </source>
</evidence>
<dbReference type="Proteomes" id="UP001196413">
    <property type="component" value="Unassembled WGS sequence"/>
</dbReference>
<proteinExistence type="predicted"/>
<organism evidence="1 2">
    <name type="scientific">Parelaphostrongylus tenuis</name>
    <name type="common">Meningeal worm</name>
    <dbReference type="NCBI Taxonomy" id="148309"/>
    <lineage>
        <taxon>Eukaryota</taxon>
        <taxon>Metazoa</taxon>
        <taxon>Ecdysozoa</taxon>
        <taxon>Nematoda</taxon>
        <taxon>Chromadorea</taxon>
        <taxon>Rhabditida</taxon>
        <taxon>Rhabditina</taxon>
        <taxon>Rhabditomorpha</taxon>
        <taxon>Strongyloidea</taxon>
        <taxon>Metastrongylidae</taxon>
        <taxon>Parelaphostrongylus</taxon>
    </lineage>
</organism>
<name>A0AAD5QKZ4_PARTN</name>
<reference evidence="1" key="1">
    <citation type="submission" date="2021-06" db="EMBL/GenBank/DDBJ databases">
        <title>Parelaphostrongylus tenuis whole genome reference sequence.</title>
        <authorList>
            <person name="Garwood T.J."/>
            <person name="Larsen P.A."/>
            <person name="Fountain-Jones N.M."/>
            <person name="Garbe J.R."/>
            <person name="Macchietto M.G."/>
            <person name="Kania S.A."/>
            <person name="Gerhold R.W."/>
            <person name="Richards J.E."/>
            <person name="Wolf T.M."/>
        </authorList>
    </citation>
    <scope>NUCLEOTIDE SEQUENCE</scope>
    <source>
        <strain evidence="1">MNPRO001-30</strain>
        <tissue evidence="1">Meninges</tissue>
    </source>
</reference>
<evidence type="ECO:0000313" key="1">
    <source>
        <dbReference type="EMBL" id="KAJ1352600.1"/>
    </source>
</evidence>
<sequence>MLLCWMAAITEHPVPHGDLRIMDMANEDVSMSYSRSHIEEAEIEEVFRCIIHI</sequence>
<protein>
    <submittedName>
        <fullName evidence="1">Uncharacterized protein</fullName>
    </submittedName>
</protein>
<dbReference type="AlphaFoldDB" id="A0AAD5QKZ4"/>
<gene>
    <name evidence="1" type="ORF">KIN20_008994</name>
</gene>
<accession>A0AAD5QKZ4</accession>
<dbReference type="EMBL" id="JAHQIW010001482">
    <property type="protein sequence ID" value="KAJ1352600.1"/>
    <property type="molecule type" value="Genomic_DNA"/>
</dbReference>